<evidence type="ECO:0000313" key="10">
    <source>
        <dbReference type="EMBL" id="GAA5149644.1"/>
    </source>
</evidence>
<comment type="cofactor">
    <cofactor evidence="1">
        <name>Zn(2+)</name>
        <dbReference type="ChEBI" id="CHEBI:29105"/>
    </cofactor>
</comment>
<accession>A0ABP9PNR4</accession>
<dbReference type="PANTHER" id="PTHR10680:SF38">
    <property type="entry name" value="BLL1368 PROTEIN"/>
    <property type="match status" value="1"/>
</dbReference>
<gene>
    <name evidence="10" type="ORF">GCM10023321_13830</name>
</gene>
<dbReference type="PANTHER" id="PTHR10680">
    <property type="entry name" value="PEPTIDYL-GLYCINE ALPHA-AMIDATING MONOOXYGENASE"/>
    <property type="match status" value="1"/>
</dbReference>
<dbReference type="PRINTS" id="PR00790">
    <property type="entry name" value="PAMONOXGNASE"/>
</dbReference>
<name>A0ABP9PNR4_9PSEU</name>
<evidence type="ECO:0000256" key="3">
    <source>
        <dbReference type="ARBA" id="ARBA00022723"/>
    </source>
</evidence>
<evidence type="ECO:0000256" key="4">
    <source>
        <dbReference type="ARBA" id="ARBA00022729"/>
    </source>
</evidence>
<dbReference type="InterPro" id="IPR001258">
    <property type="entry name" value="NHL_repeat"/>
</dbReference>
<keyword evidence="3" id="KW-0479">Metal-binding</keyword>
<dbReference type="PROSITE" id="PS51125">
    <property type="entry name" value="NHL"/>
    <property type="match status" value="1"/>
</dbReference>
<dbReference type="Gene3D" id="2.120.10.30">
    <property type="entry name" value="TolB, C-terminal domain"/>
    <property type="match status" value="1"/>
</dbReference>
<dbReference type="Pfam" id="PF01436">
    <property type="entry name" value="NHL"/>
    <property type="match status" value="1"/>
</dbReference>
<dbReference type="EC" id="4.3.2.5" evidence="2"/>
<dbReference type="EMBL" id="BAABJP010000004">
    <property type="protein sequence ID" value="GAA5149644.1"/>
    <property type="molecule type" value="Genomic_DNA"/>
</dbReference>
<evidence type="ECO:0000256" key="9">
    <source>
        <dbReference type="PROSITE-ProRule" id="PRU00504"/>
    </source>
</evidence>
<dbReference type="InterPro" id="IPR000720">
    <property type="entry name" value="PHM/PAL"/>
</dbReference>
<keyword evidence="8 10" id="KW-0456">Lyase</keyword>
<evidence type="ECO:0000256" key="7">
    <source>
        <dbReference type="ARBA" id="ARBA00023180"/>
    </source>
</evidence>
<keyword evidence="7" id="KW-0325">Glycoprotein</keyword>
<keyword evidence="6" id="KW-1015">Disulfide bond</keyword>
<dbReference type="Proteomes" id="UP001428817">
    <property type="component" value="Unassembled WGS sequence"/>
</dbReference>
<keyword evidence="5" id="KW-0677">Repeat</keyword>
<organism evidence="10 11">
    <name type="scientific">Pseudonocardia eucalypti</name>
    <dbReference type="NCBI Taxonomy" id="648755"/>
    <lineage>
        <taxon>Bacteria</taxon>
        <taxon>Bacillati</taxon>
        <taxon>Actinomycetota</taxon>
        <taxon>Actinomycetes</taxon>
        <taxon>Pseudonocardiales</taxon>
        <taxon>Pseudonocardiaceae</taxon>
        <taxon>Pseudonocardia</taxon>
    </lineage>
</organism>
<dbReference type="SUPFAM" id="SSF101898">
    <property type="entry name" value="NHL repeat"/>
    <property type="match status" value="1"/>
</dbReference>
<protein>
    <recommendedName>
        <fullName evidence="2">peptidylamidoglycolate lyase</fullName>
        <ecNumber evidence="2">4.3.2.5</ecNumber>
    </recommendedName>
</protein>
<feature type="repeat" description="NHL" evidence="9">
    <location>
        <begin position="133"/>
        <end position="170"/>
    </location>
</feature>
<keyword evidence="4" id="KW-0732">Signal</keyword>
<evidence type="ECO:0000256" key="8">
    <source>
        <dbReference type="ARBA" id="ARBA00023239"/>
    </source>
</evidence>
<evidence type="ECO:0000313" key="11">
    <source>
        <dbReference type="Proteomes" id="UP001428817"/>
    </source>
</evidence>
<evidence type="ECO:0000256" key="1">
    <source>
        <dbReference type="ARBA" id="ARBA00001947"/>
    </source>
</evidence>
<comment type="caution">
    <text evidence="10">The sequence shown here is derived from an EMBL/GenBank/DDBJ whole genome shotgun (WGS) entry which is preliminary data.</text>
</comment>
<evidence type="ECO:0000256" key="5">
    <source>
        <dbReference type="ARBA" id="ARBA00022737"/>
    </source>
</evidence>
<evidence type="ECO:0000256" key="2">
    <source>
        <dbReference type="ARBA" id="ARBA00012343"/>
    </source>
</evidence>
<evidence type="ECO:0000256" key="6">
    <source>
        <dbReference type="ARBA" id="ARBA00023157"/>
    </source>
</evidence>
<sequence length="331" mass="36362">MDLMPSHETLLGLAMPGARAEGEHAVTHAPVPDWPPPSRGLTFTGDTASVAAAPDGTVWAFHRGAVPVVQLDLAGRVLRAWGEGQFARPHGITVDRFGDLYLVDEFGHVVEKRSPDGDLHFVLGNRGAPAPWQEGKAFNRPTSVAVHPRSGDIFVADGYGNSRIHRFDRHGVHVLSWGEPGGAIGCFSLPHHLSFLGEDLLVVSDRENFRLQFFDKKGGAFGHWHCHRPCAAVPMRWGDEDLLLIAELGPSAVQRDVAQLGNRLVALDADGRERLILDRHDGGCRLTAPHDVAVDRDGRIFVAEVARSWLRFNFDQVPDVEPASIRRWDPV</sequence>
<keyword evidence="11" id="KW-1185">Reference proteome</keyword>
<proteinExistence type="predicted"/>
<dbReference type="GO" id="GO:0016829">
    <property type="term" value="F:lyase activity"/>
    <property type="evidence" value="ECO:0007669"/>
    <property type="project" value="UniProtKB-KW"/>
</dbReference>
<reference evidence="11" key="1">
    <citation type="journal article" date="2019" name="Int. J. Syst. Evol. Microbiol.">
        <title>The Global Catalogue of Microorganisms (GCM) 10K type strain sequencing project: providing services to taxonomists for standard genome sequencing and annotation.</title>
        <authorList>
            <consortium name="The Broad Institute Genomics Platform"/>
            <consortium name="The Broad Institute Genome Sequencing Center for Infectious Disease"/>
            <person name="Wu L."/>
            <person name="Ma J."/>
        </authorList>
    </citation>
    <scope>NUCLEOTIDE SEQUENCE [LARGE SCALE GENOMIC DNA]</scope>
    <source>
        <strain evidence="11">JCM 18303</strain>
    </source>
</reference>
<dbReference type="InterPro" id="IPR011042">
    <property type="entry name" value="6-blade_b-propeller_TolB-like"/>
</dbReference>